<dbReference type="InterPro" id="IPR006531">
    <property type="entry name" value="Gp5/Vgr_OB"/>
</dbReference>
<evidence type="ECO:0000313" key="2">
    <source>
        <dbReference type="EMBL" id="VDS09251.1"/>
    </source>
</evidence>
<dbReference type="InterPro" id="IPR044033">
    <property type="entry name" value="GpV-like_apex"/>
</dbReference>
<dbReference type="OrthoDB" id="4931325at2"/>
<keyword evidence="3" id="KW-1185">Reference proteome</keyword>
<sequence length="143" mass="14583">MSYSAAENDRRTANILLIGKIAGVNPGTARARVDFGDLGSSDLPVGQLRAGALSFWWMPEIGEQVLVGCPGGDIAQGVILCSIFAGNAPSSDAGVPLIALAGGMIRVDGSIEVTGDVVASGISLVEHVHGGIQTGQSKTRKPE</sequence>
<reference evidence="2 3" key="1">
    <citation type="submission" date="2018-12" db="EMBL/GenBank/DDBJ databases">
        <authorList>
            <person name="Criscuolo A."/>
        </authorList>
    </citation>
    <scope>NUCLEOTIDE SEQUENCE [LARGE SCALE GENOMIC DNA]</scope>
    <source>
        <strain evidence="2">ACIP1116241</strain>
    </source>
</reference>
<proteinExistence type="predicted"/>
<gene>
    <name evidence="2" type="ORF">PARHAE_02443</name>
</gene>
<feature type="domain" description="Gp5/Type VI secretion system Vgr protein OB-fold" evidence="1">
    <location>
        <begin position="19"/>
        <end position="84"/>
    </location>
</feature>
<dbReference type="InterPro" id="IPR013046">
    <property type="entry name" value="GpV/Gp45"/>
</dbReference>
<dbReference type="InterPro" id="IPR037026">
    <property type="entry name" value="Vgr_OB-fold_dom_sf"/>
</dbReference>
<dbReference type="Gene3D" id="2.40.50.230">
    <property type="entry name" value="Gp5 N-terminal domain"/>
    <property type="match status" value="1"/>
</dbReference>
<dbReference type="Proteomes" id="UP000270743">
    <property type="component" value="Unassembled WGS sequence"/>
</dbReference>
<protein>
    <submittedName>
        <fullName evidence="2">Phage-related baseplate assembly protein</fullName>
    </submittedName>
</protein>
<dbReference type="Pfam" id="PF18946">
    <property type="entry name" value="Apex"/>
    <property type="match status" value="1"/>
</dbReference>
<dbReference type="NCBIfam" id="TIGR01644">
    <property type="entry name" value="phage_P2_V"/>
    <property type="match status" value="1"/>
</dbReference>
<dbReference type="EMBL" id="UZWE01000033">
    <property type="protein sequence ID" value="VDS09251.1"/>
    <property type="molecule type" value="Genomic_DNA"/>
</dbReference>
<name>A0A447IP04_9RHOB</name>
<dbReference type="RefSeq" id="WP_126154901.1">
    <property type="nucleotide sequence ID" value="NZ_UZWE01000033.1"/>
</dbReference>
<evidence type="ECO:0000259" key="1">
    <source>
        <dbReference type="Pfam" id="PF04717"/>
    </source>
</evidence>
<dbReference type="AlphaFoldDB" id="A0A447IP04"/>
<evidence type="ECO:0000313" key="3">
    <source>
        <dbReference type="Proteomes" id="UP000270743"/>
    </source>
</evidence>
<dbReference type="Pfam" id="PF04717">
    <property type="entry name" value="Phage_base_V"/>
    <property type="match status" value="1"/>
</dbReference>
<accession>A0A447IP04</accession>
<organism evidence="2 3">
    <name type="scientific">Paracoccus haematequi</name>
    <dbReference type="NCBI Taxonomy" id="2491866"/>
    <lineage>
        <taxon>Bacteria</taxon>
        <taxon>Pseudomonadati</taxon>
        <taxon>Pseudomonadota</taxon>
        <taxon>Alphaproteobacteria</taxon>
        <taxon>Rhodobacterales</taxon>
        <taxon>Paracoccaceae</taxon>
        <taxon>Paracoccus</taxon>
    </lineage>
</organism>